<gene>
    <name evidence="4" type="ORF">FE257_006307</name>
</gene>
<dbReference type="AlphaFoldDB" id="A0AAD4CP84"/>
<reference evidence="4" key="1">
    <citation type="journal article" date="2019" name="Beilstein J. Org. Chem.">
        <title>Nanangenines: drimane sesquiterpenoids as the dominant metabolite cohort of a novel Australian fungus, Aspergillus nanangensis.</title>
        <authorList>
            <person name="Lacey H.J."/>
            <person name="Gilchrist C.L.M."/>
            <person name="Crombie A."/>
            <person name="Kalaitzis J.A."/>
            <person name="Vuong D."/>
            <person name="Rutledge P.J."/>
            <person name="Turner P."/>
            <person name="Pitt J.I."/>
            <person name="Lacey E."/>
            <person name="Chooi Y.H."/>
            <person name="Piggott A.M."/>
        </authorList>
    </citation>
    <scope>NUCLEOTIDE SEQUENCE</scope>
    <source>
        <strain evidence="4">MST-FP2251</strain>
    </source>
</reference>
<dbReference type="GO" id="GO:0004402">
    <property type="term" value="F:histone acetyltransferase activity"/>
    <property type="evidence" value="ECO:0007669"/>
    <property type="project" value="InterPro"/>
</dbReference>
<reference evidence="4" key="2">
    <citation type="submission" date="2020-02" db="EMBL/GenBank/DDBJ databases">
        <authorList>
            <person name="Gilchrist C.L.M."/>
            <person name="Chooi Y.-H."/>
        </authorList>
    </citation>
    <scope>NUCLEOTIDE SEQUENCE</scope>
    <source>
        <strain evidence="4">MST-FP2251</strain>
    </source>
</reference>
<sequence length="688" mass="75704">MLSPVQLHVFPSCYSSLSCSADGELALAAGEYVHVITPKGPSKENTSSAPTATSSNWQITRFRANVFTNKEWPTILPQDRENFSIGAEQSNSTVAGLAWSPPGLAKHRRCILAVLTTNLILSFYEAVGPQAKWTRVAVVNEALRSYFGPLISTSSLSMRKSHIRSFAWSPPLLVPSSEETTTRAEHRWGIPLLTVTNDDNDVIFLRAQRSIGSARNSNPYSIEVLSLTPLHDPVGNNRVAHSSIFASAVKTRLKSLSISYGPWLFQESGEGDWAAVSNVAVVYGDKLKIIKQSVKLCLDMEDVNVQPKCEMSSETTLCSHDINNHNFTGPLQWIYLDGSAEVHLCAGIRAGMIVVTASCAAYKASAIKPEHIKVQEWPFYNEPEENSQDERSRHWESIGGCLTFQTTQNAHQLSSPPWKSQVDEICERFDLDHDLGGLVSARVWGLASYRGLVMAAVTRHPGDRIEYRTSLEDLTAIVFSGANSQCDEPGSFPTTPEPNRSPDAVHAKRKALLGYVLDAKRSKYDARPWSQKILYAAACCAVVESHEDTLLWLARKAFEWLSSSTGLDLTDEISKCSAPGSTIDAKSETQLSGPGLEVFEKCEVCSSGISWYSAHEGQCAEGHLFVRCGLSLLCLQEPGLSKFCSVCDTEYYSEDVIDSSYGVEFQHSYLSLSDIFDTCVYCGGKFRS</sequence>
<dbReference type="GO" id="GO:0006384">
    <property type="term" value="P:transcription initiation at RNA polymerase III promoter"/>
    <property type="evidence" value="ECO:0007669"/>
    <property type="project" value="InterPro"/>
</dbReference>
<feature type="domain" description="Transcription factor IIIC 90kDa subunit N-terminal" evidence="2">
    <location>
        <begin position="19"/>
        <end position="480"/>
    </location>
</feature>
<keyword evidence="5" id="KW-1185">Reference proteome</keyword>
<proteinExistence type="predicted"/>
<dbReference type="PANTHER" id="PTHR15496">
    <property type="entry name" value="GENERAL TRANSCRIPTION FACTOR 3C POLYPEPTIDE 4 FAMILY"/>
    <property type="match status" value="1"/>
</dbReference>
<feature type="compositionally biased region" description="Polar residues" evidence="1">
    <location>
        <begin position="485"/>
        <end position="498"/>
    </location>
</feature>
<organism evidence="4 5">
    <name type="scientific">Aspergillus nanangensis</name>
    <dbReference type="NCBI Taxonomy" id="2582783"/>
    <lineage>
        <taxon>Eukaryota</taxon>
        <taxon>Fungi</taxon>
        <taxon>Dikarya</taxon>
        <taxon>Ascomycota</taxon>
        <taxon>Pezizomycotina</taxon>
        <taxon>Eurotiomycetes</taxon>
        <taxon>Eurotiomycetidae</taxon>
        <taxon>Eurotiales</taxon>
        <taxon>Aspergillaceae</taxon>
        <taxon>Aspergillus</taxon>
        <taxon>Aspergillus subgen. Circumdati</taxon>
    </lineage>
</organism>
<evidence type="ECO:0000313" key="4">
    <source>
        <dbReference type="EMBL" id="KAF9890146.1"/>
    </source>
</evidence>
<feature type="domain" description="Transcription factor IIIC putative zinc-finger" evidence="3">
    <location>
        <begin position="590"/>
        <end position="686"/>
    </location>
</feature>
<dbReference type="GO" id="GO:0000127">
    <property type="term" value="C:transcription factor TFIIIC complex"/>
    <property type="evidence" value="ECO:0007669"/>
    <property type="project" value="InterPro"/>
</dbReference>
<evidence type="ECO:0000256" key="1">
    <source>
        <dbReference type="SAM" id="MobiDB-lite"/>
    </source>
</evidence>
<comment type="caution">
    <text evidence="4">The sequence shown here is derived from an EMBL/GenBank/DDBJ whole genome shotgun (WGS) entry which is preliminary data.</text>
</comment>
<dbReference type="InterPro" id="IPR024761">
    <property type="entry name" value="TFIIIC_delta_N"/>
</dbReference>
<accession>A0AAD4CP84</accession>
<feature type="region of interest" description="Disordered" evidence="1">
    <location>
        <begin position="485"/>
        <end position="504"/>
    </location>
</feature>
<evidence type="ECO:0000259" key="2">
    <source>
        <dbReference type="Pfam" id="PF12657"/>
    </source>
</evidence>
<evidence type="ECO:0008006" key="6">
    <source>
        <dbReference type="Google" id="ProtNLM"/>
    </source>
</evidence>
<name>A0AAD4CP84_ASPNN</name>
<dbReference type="Pfam" id="PF12660">
    <property type="entry name" value="zf-TFIIIC"/>
    <property type="match status" value="1"/>
</dbReference>
<protein>
    <recommendedName>
        <fullName evidence="6">Transcription factor IIIC 90kDa subunit N-terminal domain-containing protein</fullName>
    </recommendedName>
</protein>
<evidence type="ECO:0000313" key="5">
    <source>
        <dbReference type="Proteomes" id="UP001194746"/>
    </source>
</evidence>
<dbReference type="PANTHER" id="PTHR15496:SF2">
    <property type="entry name" value="GENERAL TRANSCRIPTION FACTOR 3C POLYPEPTIDE 4"/>
    <property type="match status" value="1"/>
</dbReference>
<dbReference type="EMBL" id="VCAU01000029">
    <property type="protein sequence ID" value="KAF9890146.1"/>
    <property type="molecule type" value="Genomic_DNA"/>
</dbReference>
<evidence type="ECO:0000259" key="3">
    <source>
        <dbReference type="Pfam" id="PF12660"/>
    </source>
</evidence>
<dbReference type="InterPro" id="IPR024764">
    <property type="entry name" value="TFIIIC_Znf"/>
</dbReference>
<dbReference type="Pfam" id="PF12657">
    <property type="entry name" value="TFIIIC_delta"/>
    <property type="match status" value="1"/>
</dbReference>
<dbReference type="InterPro" id="IPR044230">
    <property type="entry name" value="GTF3C4"/>
</dbReference>
<dbReference type="Proteomes" id="UP001194746">
    <property type="component" value="Unassembled WGS sequence"/>
</dbReference>